<keyword evidence="1" id="KW-0732">Signal</keyword>
<organism evidence="2">
    <name type="scientific">Euplotes crassus</name>
    <dbReference type="NCBI Taxonomy" id="5936"/>
    <lineage>
        <taxon>Eukaryota</taxon>
        <taxon>Sar</taxon>
        <taxon>Alveolata</taxon>
        <taxon>Ciliophora</taxon>
        <taxon>Intramacronucleata</taxon>
        <taxon>Spirotrichea</taxon>
        <taxon>Hypotrichia</taxon>
        <taxon>Euplotida</taxon>
        <taxon>Euplotidae</taxon>
        <taxon>Moneuplotes</taxon>
    </lineage>
</organism>
<feature type="chain" id="PRO_5031001184" evidence="1">
    <location>
        <begin position="24"/>
        <end position="230"/>
    </location>
</feature>
<proteinExistence type="predicted"/>
<protein>
    <submittedName>
        <fullName evidence="2">Uncharacterized protein</fullName>
    </submittedName>
</protein>
<reference evidence="2" key="1">
    <citation type="submission" date="2021-01" db="EMBL/GenBank/DDBJ databases">
        <authorList>
            <person name="Corre E."/>
            <person name="Pelletier E."/>
            <person name="Niang G."/>
            <person name="Scheremetjew M."/>
            <person name="Finn R."/>
            <person name="Kale V."/>
            <person name="Holt S."/>
            <person name="Cochrane G."/>
            <person name="Meng A."/>
            <person name="Brown T."/>
            <person name="Cohen L."/>
        </authorList>
    </citation>
    <scope>NUCLEOTIDE SEQUENCE</scope>
    <source>
        <strain evidence="2">CT5</strain>
    </source>
</reference>
<feature type="signal peptide" evidence="1">
    <location>
        <begin position="1"/>
        <end position="23"/>
    </location>
</feature>
<sequence>MKVLVSLIMIVAIVASTTTLAESGDYKFTITFSKNSNNHSNSDVSLGLTVGSTSQPLTNSQLASGVCVNVGTNNYQLSTQSTTLKGFAIEWTCSSSCTSLAAVYNGVNFYAGANFGQTTAHVPSAQVALSAVTSPAGIDANNSTAKTISHNWVGLTPTQLASAVYFPNQTETWYVRCFGKFNYASSLNYANGITDLTTTVGNGKNLSLNGHGYQSATILAVVGTLVASLA</sequence>
<gene>
    <name evidence="2" type="ORF">ECRA1380_LOCUS17184</name>
</gene>
<accession>A0A7S3P2L7</accession>
<evidence type="ECO:0000313" key="2">
    <source>
        <dbReference type="EMBL" id="CAE0392208.1"/>
    </source>
</evidence>
<dbReference type="AlphaFoldDB" id="A0A7S3P2L7"/>
<evidence type="ECO:0000256" key="1">
    <source>
        <dbReference type="SAM" id="SignalP"/>
    </source>
</evidence>
<name>A0A7S3P2L7_EUPCR</name>
<dbReference type="EMBL" id="HBIK01036687">
    <property type="protein sequence ID" value="CAE0392208.1"/>
    <property type="molecule type" value="Transcribed_RNA"/>
</dbReference>